<keyword evidence="3" id="KW-0812">Transmembrane</keyword>
<dbReference type="SUPFAM" id="SSF53613">
    <property type="entry name" value="Ribokinase-like"/>
    <property type="match status" value="1"/>
</dbReference>
<proteinExistence type="predicted"/>
<evidence type="ECO:0000256" key="1">
    <source>
        <dbReference type="ARBA" id="ARBA00022679"/>
    </source>
</evidence>
<evidence type="ECO:0000313" key="6">
    <source>
        <dbReference type="Proteomes" id="UP000050564"/>
    </source>
</evidence>
<dbReference type="PANTHER" id="PTHR46969:SF1">
    <property type="entry name" value="BIFUNCTIONAL PROTEIN HLDE"/>
    <property type="match status" value="1"/>
</dbReference>
<dbReference type="InterPro" id="IPR002173">
    <property type="entry name" value="Carboh/pur_kinase_PfkB_CS"/>
</dbReference>
<dbReference type="GO" id="GO:0005829">
    <property type="term" value="C:cytosol"/>
    <property type="evidence" value="ECO:0007669"/>
    <property type="project" value="TreeGrafter"/>
</dbReference>
<keyword evidence="2" id="KW-0418">Kinase</keyword>
<evidence type="ECO:0000256" key="2">
    <source>
        <dbReference type="ARBA" id="ARBA00022777"/>
    </source>
</evidence>
<keyword evidence="3" id="KW-1133">Transmembrane helix</keyword>
<dbReference type="Gene3D" id="3.40.1190.20">
    <property type="match status" value="1"/>
</dbReference>
<name>A0A0N8QZP2_PSECA</name>
<organism evidence="5 6">
    <name type="scientific">Pseudomonas cannabina</name>
    <dbReference type="NCBI Taxonomy" id="86840"/>
    <lineage>
        <taxon>Bacteria</taxon>
        <taxon>Pseudomonadati</taxon>
        <taxon>Pseudomonadota</taxon>
        <taxon>Gammaproteobacteria</taxon>
        <taxon>Pseudomonadales</taxon>
        <taxon>Pseudomonadaceae</taxon>
        <taxon>Pseudomonas</taxon>
    </lineage>
</organism>
<feature type="non-terminal residue" evidence="5">
    <location>
        <position position="140"/>
    </location>
</feature>
<gene>
    <name evidence="5" type="ORF">ALO81_04375</name>
</gene>
<dbReference type="InterPro" id="IPR011611">
    <property type="entry name" value="PfkB_dom"/>
</dbReference>
<keyword evidence="1" id="KW-0808">Transferase</keyword>
<evidence type="ECO:0000313" key="5">
    <source>
        <dbReference type="EMBL" id="KPW78942.1"/>
    </source>
</evidence>
<evidence type="ECO:0000259" key="4">
    <source>
        <dbReference type="Pfam" id="PF00294"/>
    </source>
</evidence>
<comment type="caution">
    <text evidence="5">The sequence shown here is derived from an EMBL/GenBank/DDBJ whole genome shotgun (WGS) entry which is preliminary data.</text>
</comment>
<evidence type="ECO:0000256" key="3">
    <source>
        <dbReference type="SAM" id="Phobius"/>
    </source>
</evidence>
<dbReference type="PROSITE" id="PS00583">
    <property type="entry name" value="PFKB_KINASES_1"/>
    <property type="match status" value="1"/>
</dbReference>
<dbReference type="InterPro" id="IPR029056">
    <property type="entry name" value="Ribokinase-like"/>
</dbReference>
<protein>
    <recommendedName>
        <fullName evidence="4">Carbohydrate kinase PfkB domain-containing protein</fullName>
    </recommendedName>
</protein>
<dbReference type="AlphaFoldDB" id="A0A0N8QZP2"/>
<sequence length="140" mass="15028">MADACFLYVIIFVAFIAPGVFMKLSMPRFDQAPVLVVGDVMLDRYWHGGTSRISPEAPVPVVKVDQIEDRPGGAANVALNIAALGAPASLVGVTGDDEAADSLSNSLKAAGVRARFQRIADQPTIVKLRVMSRHQQLLRI</sequence>
<dbReference type="GO" id="GO:0033786">
    <property type="term" value="F:heptose-1-phosphate adenylyltransferase activity"/>
    <property type="evidence" value="ECO:0007669"/>
    <property type="project" value="TreeGrafter"/>
</dbReference>
<keyword evidence="3" id="KW-0472">Membrane</keyword>
<accession>A0A0N8QZP2</accession>
<dbReference type="PANTHER" id="PTHR46969">
    <property type="entry name" value="BIFUNCTIONAL PROTEIN HLDE"/>
    <property type="match status" value="1"/>
</dbReference>
<dbReference type="Proteomes" id="UP000050564">
    <property type="component" value="Unassembled WGS sequence"/>
</dbReference>
<dbReference type="EMBL" id="LJPX01000135">
    <property type="protein sequence ID" value="KPW78942.1"/>
    <property type="molecule type" value="Genomic_DNA"/>
</dbReference>
<dbReference type="Pfam" id="PF00294">
    <property type="entry name" value="PfkB"/>
    <property type="match status" value="1"/>
</dbReference>
<feature type="transmembrane region" description="Helical" evidence="3">
    <location>
        <begin position="6"/>
        <end position="24"/>
    </location>
</feature>
<dbReference type="GO" id="GO:0033785">
    <property type="term" value="F:heptose 7-phosphate kinase activity"/>
    <property type="evidence" value="ECO:0007669"/>
    <property type="project" value="TreeGrafter"/>
</dbReference>
<feature type="domain" description="Carbohydrate kinase PfkB" evidence="4">
    <location>
        <begin position="34"/>
        <end position="136"/>
    </location>
</feature>
<reference evidence="5 6" key="1">
    <citation type="submission" date="2015-09" db="EMBL/GenBank/DDBJ databases">
        <title>Genome announcement of multiple Pseudomonas syringae strains.</title>
        <authorList>
            <person name="Thakur S."/>
            <person name="Wang P.W."/>
            <person name="Gong Y."/>
            <person name="Weir B.S."/>
            <person name="Guttman D.S."/>
        </authorList>
    </citation>
    <scope>NUCLEOTIDE SEQUENCE [LARGE SCALE GENOMIC DNA]</scope>
    <source>
        <strain evidence="5 6">ICMP2823</strain>
    </source>
</reference>